<keyword evidence="4" id="KW-1134">Transmembrane beta strand</keyword>
<keyword evidence="5" id="KW-0812">Transmembrane</keyword>
<gene>
    <name evidence="10" type="ORF">JI741_00010</name>
</gene>
<feature type="coiled-coil region" evidence="8">
    <location>
        <begin position="342"/>
        <end position="369"/>
    </location>
</feature>
<keyword evidence="9" id="KW-0732">Signal</keyword>
<dbReference type="InterPro" id="IPR051906">
    <property type="entry name" value="TolC-like"/>
</dbReference>
<evidence type="ECO:0000256" key="4">
    <source>
        <dbReference type="ARBA" id="ARBA00022452"/>
    </source>
</evidence>
<keyword evidence="8" id="KW-0175">Coiled coil</keyword>
<dbReference type="RefSeq" id="WP_202006555.1">
    <property type="nucleotide sequence ID" value="NZ_JAERRB010000001.1"/>
</dbReference>
<keyword evidence="7" id="KW-0998">Cell outer membrane</keyword>
<protein>
    <submittedName>
        <fullName evidence="10">TolC family protein</fullName>
    </submittedName>
</protein>
<accession>A0ABS1KK10</accession>
<dbReference type="EMBL" id="JAERRB010000001">
    <property type="protein sequence ID" value="MBL0739572.1"/>
    <property type="molecule type" value="Genomic_DNA"/>
</dbReference>
<evidence type="ECO:0000256" key="2">
    <source>
        <dbReference type="ARBA" id="ARBA00007613"/>
    </source>
</evidence>
<keyword evidence="11" id="KW-1185">Reference proteome</keyword>
<keyword evidence="3" id="KW-0813">Transport</keyword>
<reference evidence="10 11" key="1">
    <citation type="submission" date="2021-01" db="EMBL/GenBank/DDBJ databases">
        <title>Chryseolinea sp. Jin1 Genome sequencing and assembly.</title>
        <authorList>
            <person name="Kim I."/>
        </authorList>
    </citation>
    <scope>NUCLEOTIDE SEQUENCE [LARGE SCALE GENOMIC DNA]</scope>
    <source>
        <strain evidence="10 11">Jin1</strain>
    </source>
</reference>
<evidence type="ECO:0000256" key="5">
    <source>
        <dbReference type="ARBA" id="ARBA00022692"/>
    </source>
</evidence>
<evidence type="ECO:0000313" key="10">
    <source>
        <dbReference type="EMBL" id="MBL0739572.1"/>
    </source>
</evidence>
<dbReference type="PANTHER" id="PTHR30026">
    <property type="entry name" value="OUTER MEMBRANE PROTEIN TOLC"/>
    <property type="match status" value="1"/>
</dbReference>
<dbReference type="Pfam" id="PF02321">
    <property type="entry name" value="OEP"/>
    <property type="match status" value="2"/>
</dbReference>
<dbReference type="PANTHER" id="PTHR30026:SF21">
    <property type="entry name" value="SLR1270 PROTEIN"/>
    <property type="match status" value="1"/>
</dbReference>
<proteinExistence type="inferred from homology"/>
<comment type="caution">
    <text evidence="10">The sequence shown here is derived from an EMBL/GenBank/DDBJ whole genome shotgun (WGS) entry which is preliminary data.</text>
</comment>
<evidence type="ECO:0000313" key="11">
    <source>
        <dbReference type="Proteomes" id="UP000613030"/>
    </source>
</evidence>
<dbReference type="Gene3D" id="1.20.1600.10">
    <property type="entry name" value="Outer membrane efflux proteins (OEP)"/>
    <property type="match status" value="1"/>
</dbReference>
<evidence type="ECO:0000256" key="3">
    <source>
        <dbReference type="ARBA" id="ARBA00022448"/>
    </source>
</evidence>
<dbReference type="SUPFAM" id="SSF56954">
    <property type="entry name" value="Outer membrane efflux proteins (OEP)"/>
    <property type="match status" value="1"/>
</dbReference>
<feature type="chain" id="PRO_5046030718" evidence="9">
    <location>
        <begin position="22"/>
        <end position="438"/>
    </location>
</feature>
<feature type="signal peptide" evidence="9">
    <location>
        <begin position="1"/>
        <end position="21"/>
    </location>
</feature>
<dbReference type="Proteomes" id="UP000613030">
    <property type="component" value="Unassembled WGS sequence"/>
</dbReference>
<comment type="similarity">
    <text evidence="2">Belongs to the outer membrane factor (OMF) (TC 1.B.17) family.</text>
</comment>
<dbReference type="InterPro" id="IPR003423">
    <property type="entry name" value="OMP_efflux"/>
</dbReference>
<evidence type="ECO:0000256" key="9">
    <source>
        <dbReference type="SAM" id="SignalP"/>
    </source>
</evidence>
<comment type="subcellular location">
    <subcellularLocation>
        <location evidence="1">Cell outer membrane</location>
    </subcellularLocation>
</comment>
<feature type="coiled-coil region" evidence="8">
    <location>
        <begin position="200"/>
        <end position="227"/>
    </location>
</feature>
<evidence type="ECO:0000256" key="8">
    <source>
        <dbReference type="SAM" id="Coils"/>
    </source>
</evidence>
<sequence length="438" mass="48771">MNKVVLGTLVWSILCALSVQGQVAPLSLDQALEATLKNNKEIHLATLDEAAAEAKYGQTNAVFLPQIKLSYTGMSSNNPLNAFGFKLQQQAITQNDFNPSLLNEPSATQNFVTKAEWLQPILNLDMWAMRQAAQEQQLAYAFKTKRTKEYVSFEVQRAYAQLQLAHQAKSVLKDAVQTINAIYTATTNRFEKGYLQKSDVLQVEVQVKSAENKLAEAISNIQNASDYLGLLMGAKAGVIYQVDSIARITPIDNTPAEIPVDRADFRAMQSAVTAHEKMISSGKMAYLPKLNAFGEYMINDREAFGFGSNSYLVGAQLSWTLFNGTTTRNKISEQRIERDKTVEQLALQKEQAQLELNKAARQLQDALFAIQRQEIAASQSAEALRIVQNRFQQGLVTTNDVLQSQSLFAQQKLLLAQAIYQYNTTAAYRLFLTTTSVK</sequence>
<evidence type="ECO:0000256" key="1">
    <source>
        <dbReference type="ARBA" id="ARBA00004442"/>
    </source>
</evidence>
<keyword evidence="6" id="KW-0472">Membrane</keyword>
<evidence type="ECO:0000256" key="7">
    <source>
        <dbReference type="ARBA" id="ARBA00023237"/>
    </source>
</evidence>
<name>A0ABS1KK10_9BACT</name>
<organism evidence="10 11">
    <name type="scientific">Chryseolinea lacunae</name>
    <dbReference type="NCBI Taxonomy" id="2801331"/>
    <lineage>
        <taxon>Bacteria</taxon>
        <taxon>Pseudomonadati</taxon>
        <taxon>Bacteroidota</taxon>
        <taxon>Cytophagia</taxon>
        <taxon>Cytophagales</taxon>
        <taxon>Fulvivirgaceae</taxon>
        <taxon>Chryseolinea</taxon>
    </lineage>
</organism>
<evidence type="ECO:0000256" key="6">
    <source>
        <dbReference type="ARBA" id="ARBA00023136"/>
    </source>
</evidence>